<name>A0ABD2QMI9_9PLAT</name>
<gene>
    <name evidence="2" type="ORF">Ciccas_000606</name>
</gene>
<reference evidence="2 3" key="1">
    <citation type="submission" date="2024-11" db="EMBL/GenBank/DDBJ databases">
        <title>Adaptive evolution of stress response genes in parasites aligns with host niche diversity.</title>
        <authorList>
            <person name="Hahn C."/>
            <person name="Resl P."/>
        </authorList>
    </citation>
    <scope>NUCLEOTIDE SEQUENCE [LARGE SCALE GENOMIC DNA]</scope>
    <source>
        <strain evidence="2">EGGRZ-B1_66</strain>
        <tissue evidence="2">Body</tissue>
    </source>
</reference>
<dbReference type="Proteomes" id="UP001626550">
    <property type="component" value="Unassembled WGS sequence"/>
</dbReference>
<feature type="transmembrane region" description="Helical" evidence="1">
    <location>
        <begin position="12"/>
        <end position="37"/>
    </location>
</feature>
<evidence type="ECO:0000313" key="2">
    <source>
        <dbReference type="EMBL" id="KAL3320704.1"/>
    </source>
</evidence>
<evidence type="ECO:0000256" key="1">
    <source>
        <dbReference type="SAM" id="Phobius"/>
    </source>
</evidence>
<accession>A0ABD2QMI9</accession>
<keyword evidence="1" id="KW-0472">Membrane</keyword>
<comment type="caution">
    <text evidence="2">The sequence shown here is derived from an EMBL/GenBank/DDBJ whole genome shotgun (WGS) entry which is preliminary data.</text>
</comment>
<feature type="transmembrane region" description="Helical" evidence="1">
    <location>
        <begin position="74"/>
        <end position="94"/>
    </location>
</feature>
<evidence type="ECO:0000313" key="3">
    <source>
        <dbReference type="Proteomes" id="UP001626550"/>
    </source>
</evidence>
<dbReference type="AlphaFoldDB" id="A0ABD2QMI9"/>
<dbReference type="EMBL" id="JBJKFK010000035">
    <property type="protein sequence ID" value="KAL3320704.1"/>
    <property type="molecule type" value="Genomic_DNA"/>
</dbReference>
<proteinExistence type="predicted"/>
<protein>
    <submittedName>
        <fullName evidence="2">Uncharacterized protein</fullName>
    </submittedName>
</protein>
<organism evidence="2 3">
    <name type="scientific">Cichlidogyrus casuarinus</name>
    <dbReference type="NCBI Taxonomy" id="1844966"/>
    <lineage>
        <taxon>Eukaryota</taxon>
        <taxon>Metazoa</taxon>
        <taxon>Spiralia</taxon>
        <taxon>Lophotrochozoa</taxon>
        <taxon>Platyhelminthes</taxon>
        <taxon>Monogenea</taxon>
        <taxon>Monopisthocotylea</taxon>
        <taxon>Dactylogyridea</taxon>
        <taxon>Ancyrocephalidae</taxon>
        <taxon>Cichlidogyrus</taxon>
    </lineage>
</organism>
<sequence>MEKRFEHVNWTILPAVFLIVLAYLLALLSFICAKLCCKQSAHSIRAQFHESTLASHGGLATSSKTRRLLTLGYLGFRVFYTFLFTTTVALSVILKVEFSATNQLTNAIKSVDFAPTPQSGQYSWLRELHHLENHTLRQLNLDHSRAFNTDLVCAREEQNKFHNLLLQALQQTSDDLLSLWVPTSPDSASIENLFWDYADGLTLNAVWKVVGAGSKLHRERTLKMVNELVRPQLNLLAEFDDNAYLKPAVELWEKRKHSAVEEAPEYPFTRSAAEELKSNNYHSWWTESNSNNRQRKMVFLNHFKSKVDSISAEKQLQLFEDRLNMVEYFGLHQLTHLSLAQLRILNIFKKLSPIAQKHFVANVSRLNLLKSDARHFSTYLRMTTQDDSQTQFDGLIRERSGRHSREGAAANPSGFGTFLTLLAIRLLLLCVDAYLITSRCLHTYQVVKRMWFGEMNPVYFVQRLQYRPAPSEHSDEITDETSSYQVHPKTELVWRKQHTHPARASILGFSGYCQQNDSHFIVFLGVAALVATTVGLITGVDRTVKPDWFLTR</sequence>
<feature type="transmembrane region" description="Helical" evidence="1">
    <location>
        <begin position="520"/>
        <end position="540"/>
    </location>
</feature>
<keyword evidence="1" id="KW-0812">Transmembrane</keyword>
<keyword evidence="1" id="KW-1133">Transmembrane helix</keyword>
<keyword evidence="3" id="KW-1185">Reference proteome</keyword>